<protein>
    <submittedName>
        <fullName evidence="8">NADH dehydrogenase</fullName>
    </submittedName>
</protein>
<dbReference type="Gene3D" id="1.10.10.1590">
    <property type="entry name" value="NADH-quinone oxidoreductase subunit E"/>
    <property type="match status" value="1"/>
</dbReference>
<dbReference type="SUPFAM" id="SSF52833">
    <property type="entry name" value="Thioredoxin-like"/>
    <property type="match status" value="1"/>
</dbReference>
<comment type="cofactor">
    <cofactor evidence="7">
        <name>[2Fe-2S] cluster</name>
        <dbReference type="ChEBI" id="CHEBI:190135"/>
    </cofactor>
    <text evidence="7">Binds 1 [2Fe-2S] cluster.</text>
</comment>
<dbReference type="PIRSF" id="PIRSF000216">
    <property type="entry name" value="NADH_DH_24kDa"/>
    <property type="match status" value="1"/>
</dbReference>
<keyword evidence="3 7" id="KW-0479">Metal-binding</keyword>
<dbReference type="EMBL" id="CP007141">
    <property type="protein sequence ID" value="AJC73882.1"/>
    <property type="molecule type" value="Genomic_DNA"/>
</dbReference>
<dbReference type="GO" id="GO:0051537">
    <property type="term" value="F:2 iron, 2 sulfur cluster binding"/>
    <property type="evidence" value="ECO:0007669"/>
    <property type="project" value="UniProtKB-KW"/>
</dbReference>
<comment type="cofactor">
    <cofactor evidence="6">
        <name>[2Fe-2S] cluster</name>
        <dbReference type="ChEBI" id="CHEBI:190135"/>
    </cofactor>
</comment>
<dbReference type="RefSeq" id="WP_031504606.1">
    <property type="nucleotide sequence ID" value="NC_022795.1"/>
</dbReference>
<organism evidence="8 9">
    <name type="scientific">Pseudothermotoga hypogea DSM 11164 = NBRC 106472</name>
    <dbReference type="NCBI Taxonomy" id="1123384"/>
    <lineage>
        <taxon>Bacteria</taxon>
        <taxon>Thermotogati</taxon>
        <taxon>Thermotogota</taxon>
        <taxon>Thermotogae</taxon>
        <taxon>Thermotogales</taxon>
        <taxon>Thermotogaceae</taxon>
        <taxon>Pseudothermotoga</taxon>
    </lineage>
</organism>
<dbReference type="InterPro" id="IPR002023">
    <property type="entry name" value="NuoE-like"/>
</dbReference>
<dbReference type="Pfam" id="PF01257">
    <property type="entry name" value="2Fe-2S_thioredx"/>
    <property type="match status" value="1"/>
</dbReference>
<keyword evidence="5 7" id="KW-0411">Iron-sulfur</keyword>
<name>A0A0X1KRI5_9THEM</name>
<gene>
    <name evidence="8" type="ORF">AJ81_06395</name>
</gene>
<dbReference type="AlphaFoldDB" id="A0A0X1KRI5"/>
<dbReference type="PaxDb" id="1123384-AJ81_06395"/>
<dbReference type="STRING" id="1123384.AJ81_06395"/>
<feature type="binding site" evidence="7">
    <location>
        <position position="123"/>
    </location>
    <ligand>
        <name>[2Fe-2S] cluster</name>
        <dbReference type="ChEBI" id="CHEBI:190135"/>
    </ligand>
</feature>
<dbReference type="InterPro" id="IPR028431">
    <property type="entry name" value="NADP_DH_HndA-like"/>
</dbReference>
<dbReference type="PANTHER" id="PTHR43342:SF1">
    <property type="entry name" value="BIFURCATING [FEFE] HYDROGENASE GAMMA SUBUNIT"/>
    <property type="match status" value="1"/>
</dbReference>
<evidence type="ECO:0000256" key="5">
    <source>
        <dbReference type="ARBA" id="ARBA00023014"/>
    </source>
</evidence>
<dbReference type="KEGG" id="phy:AJ81_06395"/>
<evidence type="ECO:0000256" key="1">
    <source>
        <dbReference type="ARBA" id="ARBA00010643"/>
    </source>
</evidence>
<dbReference type="InterPro" id="IPR042128">
    <property type="entry name" value="NuoE_dom"/>
</dbReference>
<keyword evidence="2 7" id="KW-0001">2Fe-2S</keyword>
<dbReference type="PROSITE" id="PS01099">
    <property type="entry name" value="COMPLEX1_24K"/>
    <property type="match status" value="1"/>
</dbReference>
<comment type="similarity">
    <text evidence="1">Belongs to the complex I 24 kDa subunit family.</text>
</comment>
<dbReference type="PATRIC" id="fig|1123384.7.peg.1289"/>
<dbReference type="Gene3D" id="3.40.30.10">
    <property type="entry name" value="Glutaredoxin"/>
    <property type="match status" value="1"/>
</dbReference>
<reference evidence="8 9" key="1">
    <citation type="submission" date="2014-01" db="EMBL/GenBank/DDBJ databases">
        <title>Genome sequencing of Thermotog hypogea.</title>
        <authorList>
            <person name="Zhang X."/>
            <person name="Alvare G."/>
            <person name="Fristensky B."/>
            <person name="Chen L."/>
            <person name="Suen T."/>
            <person name="Chen Q."/>
            <person name="Ma K."/>
        </authorList>
    </citation>
    <scope>NUCLEOTIDE SEQUENCE [LARGE SCALE GENOMIC DNA]</scope>
    <source>
        <strain evidence="8 9">DSM 11164</strain>
    </source>
</reference>
<dbReference type="Proteomes" id="UP000077469">
    <property type="component" value="Chromosome"/>
</dbReference>
<proteinExistence type="inferred from homology"/>
<dbReference type="FunFam" id="1.10.10.1590:FF:000001">
    <property type="entry name" value="NADH-quinone oxidoreductase subunit E"/>
    <property type="match status" value="1"/>
</dbReference>
<keyword evidence="9" id="KW-1185">Reference proteome</keyword>
<dbReference type="PANTHER" id="PTHR43342">
    <property type="entry name" value="NADH-QUINONE OXIDOREDUCTASE, E SUBUNIT"/>
    <property type="match status" value="1"/>
</dbReference>
<evidence type="ECO:0000256" key="7">
    <source>
        <dbReference type="PIRSR" id="PIRSR000216-1"/>
    </source>
</evidence>
<evidence type="ECO:0000313" key="8">
    <source>
        <dbReference type="EMBL" id="AJC73882.1"/>
    </source>
</evidence>
<dbReference type="GO" id="GO:0046872">
    <property type="term" value="F:metal ion binding"/>
    <property type="evidence" value="ECO:0007669"/>
    <property type="project" value="UniProtKB-KW"/>
</dbReference>
<feature type="binding site" evidence="7">
    <location>
        <position position="119"/>
    </location>
    <ligand>
        <name>[2Fe-2S] cluster</name>
        <dbReference type="ChEBI" id="CHEBI:190135"/>
    </ligand>
</feature>
<evidence type="ECO:0000256" key="2">
    <source>
        <dbReference type="ARBA" id="ARBA00022714"/>
    </source>
</evidence>
<dbReference type="InterPro" id="IPR041921">
    <property type="entry name" value="NuoE_N"/>
</dbReference>
<dbReference type="GO" id="GO:0016491">
    <property type="term" value="F:oxidoreductase activity"/>
    <property type="evidence" value="ECO:0007669"/>
    <property type="project" value="InterPro"/>
</dbReference>
<feature type="binding site" evidence="7">
    <location>
        <position position="78"/>
    </location>
    <ligand>
        <name>[2Fe-2S] cluster</name>
        <dbReference type="ChEBI" id="CHEBI:190135"/>
    </ligand>
</feature>
<dbReference type="OrthoDB" id="9807941at2"/>
<evidence type="ECO:0000256" key="4">
    <source>
        <dbReference type="ARBA" id="ARBA00023004"/>
    </source>
</evidence>
<feature type="binding site" evidence="7">
    <location>
        <position position="83"/>
    </location>
    <ligand>
        <name>[2Fe-2S] cluster</name>
        <dbReference type="ChEBI" id="CHEBI:190135"/>
    </ligand>
</feature>
<evidence type="ECO:0000256" key="3">
    <source>
        <dbReference type="ARBA" id="ARBA00022723"/>
    </source>
</evidence>
<keyword evidence="4 7" id="KW-0408">Iron</keyword>
<sequence length="161" mass="17873">MERTYEAVEQILRKYNYKKENLVKILLEVQKLHRYLSKDVIHYVAVALQLPPAKVYGVATFYAQFSLKPKGEYTILVCDGTACHMEGSTSLIKAIEEEIGIKPGEVTKDLKFSVDCVGCLGACALAPAMVINGEVYGNLTAEKVKEILRSLRGDDDAQKSN</sequence>
<dbReference type="InterPro" id="IPR036249">
    <property type="entry name" value="Thioredoxin-like_sf"/>
</dbReference>
<dbReference type="NCBIfam" id="NF005722">
    <property type="entry name" value="PRK07539.1-2"/>
    <property type="match status" value="1"/>
</dbReference>
<evidence type="ECO:0000313" key="9">
    <source>
        <dbReference type="Proteomes" id="UP000077469"/>
    </source>
</evidence>
<accession>A0A0X1KRI5</accession>
<evidence type="ECO:0000256" key="6">
    <source>
        <dbReference type="ARBA" id="ARBA00034078"/>
    </source>
</evidence>
<dbReference type="CDD" id="cd03064">
    <property type="entry name" value="TRX_Fd_NuoE"/>
    <property type="match status" value="1"/>
</dbReference>